<proteinExistence type="predicted"/>
<reference evidence="1 2" key="1">
    <citation type="submission" date="2017-09" db="EMBL/GenBank/DDBJ databases">
        <title>Mdr eskape-Ghana.</title>
        <authorList>
            <person name="Agyepong N."/>
            <person name="Janice J."/>
            <person name="Samuelsen O."/>
            <person name="Owusu-Ofori A."/>
            <person name="Sundsfjord A."/>
            <person name="Essack S."/>
            <person name="Pedersen T."/>
        </authorList>
    </citation>
    <scope>NUCLEOTIDE SEQUENCE [LARGE SCALE GENOMIC DNA]</scope>
    <source>
        <strain evidence="1 2">46</strain>
    </source>
</reference>
<dbReference type="AlphaFoldDB" id="A0A2A5MLG4"/>
<dbReference type="EMBL" id="NXHG01000004">
    <property type="protein sequence ID" value="PCM61739.1"/>
    <property type="molecule type" value="Genomic_DNA"/>
</dbReference>
<name>A0A2A5MLG4_9ENTR</name>
<comment type="caution">
    <text evidence="1">The sequence shown here is derived from an EMBL/GenBank/DDBJ whole genome shotgun (WGS) entry which is preliminary data.</text>
</comment>
<evidence type="ECO:0000313" key="1">
    <source>
        <dbReference type="EMBL" id="PCM61739.1"/>
    </source>
</evidence>
<evidence type="ECO:0000313" key="2">
    <source>
        <dbReference type="Proteomes" id="UP000217648"/>
    </source>
</evidence>
<protein>
    <submittedName>
        <fullName evidence="1">Uncharacterized protein</fullName>
    </submittedName>
</protein>
<dbReference type="Proteomes" id="UP000217648">
    <property type="component" value="Unassembled WGS sequence"/>
</dbReference>
<sequence length="61" mass="6666">MIFACFSTRVRFCETLSENCSCCCNWKTGEKGLAGVKDGVEVSRKAGQSGWLKAIKFPSAK</sequence>
<gene>
    <name evidence="1" type="ORF">CP911_09415</name>
</gene>
<organism evidence="1 2">
    <name type="scientific">Klebsiella quasipneumoniae</name>
    <dbReference type="NCBI Taxonomy" id="1463165"/>
    <lineage>
        <taxon>Bacteria</taxon>
        <taxon>Pseudomonadati</taxon>
        <taxon>Pseudomonadota</taxon>
        <taxon>Gammaproteobacteria</taxon>
        <taxon>Enterobacterales</taxon>
        <taxon>Enterobacteriaceae</taxon>
        <taxon>Klebsiella/Raoultella group</taxon>
        <taxon>Klebsiella</taxon>
        <taxon>Klebsiella pneumoniae complex</taxon>
    </lineage>
</organism>
<accession>A0A2A5MLG4</accession>